<organism evidence="2 3">
    <name type="scientific">Polyangium fumosum</name>
    <dbReference type="NCBI Taxonomy" id="889272"/>
    <lineage>
        <taxon>Bacteria</taxon>
        <taxon>Pseudomonadati</taxon>
        <taxon>Myxococcota</taxon>
        <taxon>Polyangia</taxon>
        <taxon>Polyangiales</taxon>
        <taxon>Polyangiaceae</taxon>
        <taxon>Polyangium</taxon>
    </lineage>
</organism>
<name>A0A4U1JLY4_9BACT</name>
<evidence type="ECO:0000256" key="1">
    <source>
        <dbReference type="SAM" id="MobiDB-lite"/>
    </source>
</evidence>
<dbReference type="AlphaFoldDB" id="A0A4U1JLY4"/>
<proteinExistence type="predicted"/>
<evidence type="ECO:0000313" key="2">
    <source>
        <dbReference type="EMBL" id="TKD13140.1"/>
    </source>
</evidence>
<dbReference type="RefSeq" id="WP_136926956.1">
    <property type="nucleotide sequence ID" value="NZ_SSMQ01000001.1"/>
</dbReference>
<feature type="region of interest" description="Disordered" evidence="1">
    <location>
        <begin position="1"/>
        <end position="21"/>
    </location>
</feature>
<protein>
    <submittedName>
        <fullName evidence="2">Uncharacterized protein</fullName>
    </submittedName>
</protein>
<reference evidence="2 3" key="1">
    <citation type="submission" date="2019-04" db="EMBL/GenBank/DDBJ databases">
        <authorList>
            <person name="Li Y."/>
            <person name="Wang J."/>
        </authorList>
    </citation>
    <scope>NUCLEOTIDE SEQUENCE [LARGE SCALE GENOMIC DNA]</scope>
    <source>
        <strain evidence="2 3">DSM 14668</strain>
    </source>
</reference>
<sequence length="134" mass="15063">MSANDDRDDRNEQAERAKTHLVQGLGHLFRAATMAATGIKKELDRTDVGKQVEVAGREIYRAANNVVSRLGTEMLFGSKDKDKDKDKDKKREPGPDDERKDDRDPPRYPPGQKPKGPTEEDPGFRIMTDDGEPK</sequence>
<dbReference type="Proteomes" id="UP000309215">
    <property type="component" value="Unassembled WGS sequence"/>
</dbReference>
<feature type="compositionally biased region" description="Basic and acidic residues" evidence="1">
    <location>
        <begin position="1"/>
        <end position="18"/>
    </location>
</feature>
<comment type="caution">
    <text evidence="2">The sequence shown here is derived from an EMBL/GenBank/DDBJ whole genome shotgun (WGS) entry which is preliminary data.</text>
</comment>
<keyword evidence="3" id="KW-1185">Reference proteome</keyword>
<feature type="region of interest" description="Disordered" evidence="1">
    <location>
        <begin position="69"/>
        <end position="134"/>
    </location>
</feature>
<dbReference type="OrthoDB" id="5516521at2"/>
<feature type="compositionally biased region" description="Basic and acidic residues" evidence="1">
    <location>
        <begin position="78"/>
        <end position="106"/>
    </location>
</feature>
<dbReference type="EMBL" id="SSMQ01000001">
    <property type="protein sequence ID" value="TKD13140.1"/>
    <property type="molecule type" value="Genomic_DNA"/>
</dbReference>
<accession>A0A4U1JLY4</accession>
<evidence type="ECO:0000313" key="3">
    <source>
        <dbReference type="Proteomes" id="UP000309215"/>
    </source>
</evidence>
<gene>
    <name evidence="2" type="ORF">E8A74_00870</name>
</gene>